<keyword evidence="3" id="KW-1185">Reference proteome</keyword>
<dbReference type="Pfam" id="PF13843">
    <property type="entry name" value="DDE_Tnp_1_7"/>
    <property type="match status" value="1"/>
</dbReference>
<comment type="caution">
    <text evidence="2">The sequence shown here is derived from an EMBL/GenBank/DDBJ whole genome shotgun (WGS) entry which is preliminary data.</text>
</comment>
<dbReference type="PANTHER" id="PTHR46599">
    <property type="entry name" value="PIGGYBAC TRANSPOSABLE ELEMENT-DERIVED PROTEIN 4"/>
    <property type="match status" value="1"/>
</dbReference>
<name>A0A8S4QR59_9NEOP</name>
<proteinExistence type="predicted"/>
<accession>A0A8S4QR59</accession>
<organism evidence="2 3">
    <name type="scientific">Pararge aegeria aegeria</name>
    <dbReference type="NCBI Taxonomy" id="348720"/>
    <lineage>
        <taxon>Eukaryota</taxon>
        <taxon>Metazoa</taxon>
        <taxon>Ecdysozoa</taxon>
        <taxon>Arthropoda</taxon>
        <taxon>Hexapoda</taxon>
        <taxon>Insecta</taxon>
        <taxon>Pterygota</taxon>
        <taxon>Neoptera</taxon>
        <taxon>Endopterygota</taxon>
        <taxon>Lepidoptera</taxon>
        <taxon>Glossata</taxon>
        <taxon>Ditrysia</taxon>
        <taxon>Papilionoidea</taxon>
        <taxon>Nymphalidae</taxon>
        <taxon>Satyrinae</taxon>
        <taxon>Satyrini</taxon>
        <taxon>Parargina</taxon>
        <taxon>Pararge</taxon>
    </lineage>
</organism>
<dbReference type="Proteomes" id="UP000838756">
    <property type="component" value="Unassembled WGS sequence"/>
</dbReference>
<gene>
    <name evidence="2" type="primary">jg193</name>
    <name evidence="2" type="ORF">PAEG_LOCUS3155</name>
</gene>
<dbReference type="EMBL" id="CAKXAJ010009916">
    <property type="protein sequence ID" value="CAH2211325.1"/>
    <property type="molecule type" value="Genomic_DNA"/>
</dbReference>
<evidence type="ECO:0000313" key="3">
    <source>
        <dbReference type="Proteomes" id="UP000838756"/>
    </source>
</evidence>
<dbReference type="PANTHER" id="PTHR46599:SF6">
    <property type="entry name" value="DUAL SPECIFICITY PHOSPHATASE 26"/>
    <property type="match status" value="1"/>
</dbReference>
<dbReference type="OrthoDB" id="10057959at2759"/>
<evidence type="ECO:0000259" key="1">
    <source>
        <dbReference type="Pfam" id="PF13843"/>
    </source>
</evidence>
<protein>
    <submittedName>
        <fullName evidence="2">Jg193 protein</fullName>
    </submittedName>
</protein>
<dbReference type="InterPro" id="IPR029526">
    <property type="entry name" value="PGBD"/>
</dbReference>
<dbReference type="AlphaFoldDB" id="A0A8S4QR59"/>
<sequence>MYSPGETCTIDEMLVAFRGRCKFRQYIPSKPAKYGIKIFALVDSKVFYITNLEIYAGKQPDGPFSVSNKPLDVVNRIVSPVSKTHRNLTFDNWFTSYELVSHLLNEHKLTSVGTLRKNKKQIPPGFITTRGKELHSSTFGFQKNITLVSHIPKKNKVVLLMSSLHHDNKIDESTGVKQKPEVITFYNSTKSGVDVADELCATYNVSRNSKRWPLTIFFAMLNISGINANIIYRANNDNTRIKRRHFIKNLALSLIQDHLQIRRAHVNLPRQLRKRIADFTNEPTIEPPQKIPGARRRCQICPSKKDKKTTHTCHACHIYICPEHLISYCENCSNSMSINEESED</sequence>
<feature type="domain" description="PiggyBac transposable element-derived protein" evidence="1">
    <location>
        <begin position="2"/>
        <end position="228"/>
    </location>
</feature>
<evidence type="ECO:0000313" key="2">
    <source>
        <dbReference type="EMBL" id="CAH2211325.1"/>
    </source>
</evidence>
<reference evidence="2" key="1">
    <citation type="submission" date="2022-03" db="EMBL/GenBank/DDBJ databases">
        <authorList>
            <person name="Lindestad O."/>
        </authorList>
    </citation>
    <scope>NUCLEOTIDE SEQUENCE</scope>
</reference>